<proteinExistence type="predicted"/>
<name>A0A8T9QHK9_9BACT</name>
<accession>A0A8T9QHK9</accession>
<evidence type="ECO:0000313" key="2">
    <source>
        <dbReference type="Proteomes" id="UP000831796"/>
    </source>
</evidence>
<protein>
    <submittedName>
        <fullName evidence="1">DUF4304 domain-containing protein</fullName>
    </submittedName>
</protein>
<dbReference type="Pfam" id="PF14137">
    <property type="entry name" value="DUF4304"/>
    <property type="match status" value="1"/>
</dbReference>
<dbReference type="KEGG" id="hcu:MUN79_28860"/>
<dbReference type="EMBL" id="CP095047">
    <property type="protein sequence ID" value="UOQ75089.1"/>
    <property type="molecule type" value="Genomic_DNA"/>
</dbReference>
<organism evidence="1 2">
    <name type="scientific">Hymenobacter cellulosilyticus</name>
    <dbReference type="NCBI Taxonomy" id="2932248"/>
    <lineage>
        <taxon>Bacteria</taxon>
        <taxon>Pseudomonadati</taxon>
        <taxon>Bacteroidota</taxon>
        <taxon>Cytophagia</taxon>
        <taxon>Cytophagales</taxon>
        <taxon>Hymenobacteraceae</taxon>
        <taxon>Hymenobacter</taxon>
    </lineage>
</organism>
<evidence type="ECO:0000313" key="1">
    <source>
        <dbReference type="EMBL" id="UOQ75089.1"/>
    </source>
</evidence>
<sequence>MDNSLNTKRDLVKLLDSLLAPHGFERRKDDWYRDNGACVSVIGLAKSLYGGQFSISLAFLLKDVEPGLLPFPAFHLCHFRKALQFVVPNPQELKVALDLESPMGSIQRIQLITQAVTEVAVPTILQFNSERGIAQQIATNEDFEPYCELSLKLALERGGYLTREDLKLDL</sequence>
<dbReference type="Proteomes" id="UP000831796">
    <property type="component" value="Plasmid unnamed1"/>
</dbReference>
<keyword evidence="2" id="KW-1185">Reference proteome</keyword>
<dbReference type="RefSeq" id="WP_244678422.1">
    <property type="nucleotide sequence ID" value="NZ_CP095047.1"/>
</dbReference>
<dbReference type="InterPro" id="IPR025412">
    <property type="entry name" value="DUF4304"/>
</dbReference>
<geneLocation type="plasmid" evidence="1 2">
    <name>unnamed1</name>
</geneLocation>
<dbReference type="AlphaFoldDB" id="A0A8T9QHK9"/>
<reference evidence="1" key="1">
    <citation type="submission" date="2022-04" db="EMBL/GenBank/DDBJ databases">
        <title>Hymenobacter sp. isolated from the air.</title>
        <authorList>
            <person name="Won M."/>
            <person name="Lee C.-M."/>
            <person name="Woen H.-Y."/>
            <person name="Kwon S.-W."/>
        </authorList>
    </citation>
    <scope>NUCLEOTIDE SEQUENCE</scope>
    <source>
        <strain evidence="1">5116S-3</strain>
        <plasmid evidence="1">unnamed1</plasmid>
    </source>
</reference>
<gene>
    <name evidence="1" type="ORF">MUN79_28860</name>
</gene>
<keyword evidence="1" id="KW-0614">Plasmid</keyword>